<evidence type="ECO:0000313" key="3">
    <source>
        <dbReference type="Proteomes" id="UP000229433"/>
    </source>
</evidence>
<dbReference type="EMBL" id="NQXA01000001">
    <property type="protein sequence ID" value="PHQ30880.1"/>
    <property type="molecule type" value="Genomic_DNA"/>
</dbReference>
<organism evidence="2 3">
    <name type="scientific">Leeuwenhoekiella nanhaiensis</name>
    <dbReference type="NCBI Taxonomy" id="1655491"/>
    <lineage>
        <taxon>Bacteria</taxon>
        <taxon>Pseudomonadati</taxon>
        <taxon>Bacteroidota</taxon>
        <taxon>Flavobacteriia</taxon>
        <taxon>Flavobacteriales</taxon>
        <taxon>Flavobacteriaceae</taxon>
        <taxon>Leeuwenhoekiella</taxon>
    </lineage>
</organism>
<feature type="signal peptide" evidence="1">
    <location>
        <begin position="1"/>
        <end position="18"/>
    </location>
</feature>
<reference evidence="2 3" key="1">
    <citation type="submission" date="2017-08" db="EMBL/GenBank/DDBJ databases">
        <title>The whole genome shortgun sequences of strain Leeuwenhoekiella nanhaiensis G18 from the South China Sea.</title>
        <authorList>
            <person name="Liu Q."/>
        </authorList>
    </citation>
    <scope>NUCLEOTIDE SEQUENCE [LARGE SCALE GENOMIC DNA]</scope>
    <source>
        <strain evidence="2 3">G18</strain>
    </source>
</reference>
<comment type="caution">
    <text evidence="2">The sequence shown here is derived from an EMBL/GenBank/DDBJ whole genome shotgun (WGS) entry which is preliminary data.</text>
</comment>
<evidence type="ECO:0000256" key="1">
    <source>
        <dbReference type="SAM" id="SignalP"/>
    </source>
</evidence>
<keyword evidence="3" id="KW-1185">Reference proteome</keyword>
<evidence type="ECO:0000313" key="2">
    <source>
        <dbReference type="EMBL" id="PHQ30880.1"/>
    </source>
</evidence>
<accession>A0A2G1VW95</accession>
<feature type="chain" id="PRO_5013666250" description="TonB C-terminal domain-containing protein" evidence="1">
    <location>
        <begin position="19"/>
        <end position="147"/>
    </location>
</feature>
<sequence>MKKLLFILGLLVSGLGFAQDETAKDTVQVDQPVEVPQIVVKVPYGKLTTFGDLAIKIIKVTDSRCPADVNCIWAGNVILDYEVYKDGKFLETKKLTLGGGNEDSTLFKSDLNWLKAYSVAPYPKASAKIDQKDYVIKMLWEQLTEDN</sequence>
<name>A0A2G1VW95_9FLAO</name>
<dbReference type="RefSeq" id="WP_099644419.1">
    <property type="nucleotide sequence ID" value="NZ_KZ319287.1"/>
</dbReference>
<protein>
    <recommendedName>
        <fullName evidence="4">TonB C-terminal domain-containing protein</fullName>
    </recommendedName>
</protein>
<dbReference type="AlphaFoldDB" id="A0A2G1VW95"/>
<dbReference type="Proteomes" id="UP000229433">
    <property type="component" value="Unassembled WGS sequence"/>
</dbReference>
<gene>
    <name evidence="2" type="ORF">CJ305_01230</name>
</gene>
<dbReference type="OrthoDB" id="163809at2"/>
<evidence type="ECO:0008006" key="4">
    <source>
        <dbReference type="Google" id="ProtNLM"/>
    </source>
</evidence>
<keyword evidence="1" id="KW-0732">Signal</keyword>
<proteinExistence type="predicted"/>